<accession>A0A7Y9PJH8</accession>
<evidence type="ECO:0000313" key="2">
    <source>
        <dbReference type="EMBL" id="NYF81001.1"/>
    </source>
</evidence>
<evidence type="ECO:0000313" key="3">
    <source>
        <dbReference type="Proteomes" id="UP000589520"/>
    </source>
</evidence>
<dbReference type="Pfam" id="PF13924">
    <property type="entry name" value="Lipocalin_5"/>
    <property type="match status" value="1"/>
</dbReference>
<dbReference type="EMBL" id="JACCCW010000002">
    <property type="protein sequence ID" value="NYF81001.1"/>
    <property type="molecule type" value="Genomic_DNA"/>
</dbReference>
<dbReference type="InterPro" id="IPR024311">
    <property type="entry name" value="Lipocalin-like"/>
</dbReference>
<organism evidence="2 3">
    <name type="scientific">Granulicella arctica</name>
    <dbReference type="NCBI Taxonomy" id="940613"/>
    <lineage>
        <taxon>Bacteria</taxon>
        <taxon>Pseudomonadati</taxon>
        <taxon>Acidobacteriota</taxon>
        <taxon>Terriglobia</taxon>
        <taxon>Terriglobales</taxon>
        <taxon>Acidobacteriaceae</taxon>
        <taxon>Granulicella</taxon>
    </lineage>
</organism>
<comment type="caution">
    <text evidence="2">The sequence shown here is derived from an EMBL/GenBank/DDBJ whole genome shotgun (WGS) entry which is preliminary data.</text>
</comment>
<keyword evidence="3" id="KW-1185">Reference proteome</keyword>
<reference evidence="2 3" key="1">
    <citation type="submission" date="2020-07" db="EMBL/GenBank/DDBJ databases">
        <title>Genomic Encyclopedia of Type Strains, Phase IV (KMG-V): Genome sequencing to study the core and pangenomes of soil and plant-associated prokaryotes.</title>
        <authorList>
            <person name="Whitman W."/>
        </authorList>
    </citation>
    <scope>NUCLEOTIDE SEQUENCE [LARGE SCALE GENOMIC DNA]</scope>
    <source>
        <strain evidence="2 3">X4EP2</strain>
    </source>
</reference>
<proteinExistence type="predicted"/>
<evidence type="ECO:0000259" key="1">
    <source>
        <dbReference type="Pfam" id="PF13924"/>
    </source>
</evidence>
<dbReference type="Proteomes" id="UP000589520">
    <property type="component" value="Unassembled WGS sequence"/>
</dbReference>
<gene>
    <name evidence="2" type="ORF">HDF17_003321</name>
</gene>
<sequence length="179" mass="19617">MNRRTRKIAVAWGVLLFAFLMTIPPLELVAQAAMPPAAVMGSSLVGIWTLTAADNLLPDGTRVHAYGEDPRGILVFGADGRYTVQIFRSDRAKFSSGDKAHGTPEEYRNATVAISCHFGRYSVDPAKGTITFHIERASFPNWDGATQTRPFTLEGDDLSWRVPATPDGSVPISAWRRAR</sequence>
<feature type="domain" description="Lipocalin-like" evidence="1">
    <location>
        <begin position="45"/>
        <end position="169"/>
    </location>
</feature>
<dbReference type="RefSeq" id="WP_246302026.1">
    <property type="nucleotide sequence ID" value="NZ_JACCCW010000002.1"/>
</dbReference>
<protein>
    <recommendedName>
        <fullName evidence="1">Lipocalin-like domain-containing protein</fullName>
    </recommendedName>
</protein>
<dbReference type="AlphaFoldDB" id="A0A7Y9PJH8"/>
<name>A0A7Y9PJH8_9BACT</name>